<dbReference type="PANTHER" id="PTHR40082:SF1">
    <property type="entry name" value="BLR5956 PROTEIN"/>
    <property type="match status" value="1"/>
</dbReference>
<accession>A0A9E7CRE6</accession>
<name>T0CU97_ALIAG</name>
<keyword evidence="2" id="KW-1185">Reference proteome</keyword>
<sequence>MKLEGKRIVVAADRRSDEITALVEKLGGEAVLRPLQGTSYTDEALVVRELEELLDTGADWVIFTTGVGAQKVWDIAQRCGRLEALRAFLQTVQIAARGRKTTKFLVDHGIEPDARDDDGTTYGVLRALEPFDVAGKRVVVQLHGDLPKSLDTWCVEQRANVSFIHAYTYLPPEADVLEALLMDIVHRRVDAVTFTSAQQVRFLFDYAAKENQVDAVVAGFDEVVATAVGKVTAESLRENGVQRIVAPEEERMGAMIVALMRYFEGESLK</sequence>
<dbReference type="PANTHER" id="PTHR40082">
    <property type="entry name" value="BLR5956 PROTEIN"/>
    <property type="match status" value="1"/>
</dbReference>
<dbReference type="InterPro" id="IPR036108">
    <property type="entry name" value="4pyrrol_syn_uPrphyn_synt_sf"/>
</dbReference>
<dbReference type="EC" id="4.2.1.75" evidence="1"/>
<dbReference type="Pfam" id="PF02602">
    <property type="entry name" value="HEM4"/>
    <property type="match status" value="1"/>
</dbReference>
<dbReference type="Proteomes" id="UP000829401">
    <property type="component" value="Chromosome"/>
</dbReference>
<organism evidence="1 2">
    <name type="scientific">Alicyclobacillus acidoterrestris (strain ATCC 49025 / DSM 3922 / CIP 106132 / NCIMB 13137 / GD3B)</name>
    <dbReference type="NCBI Taxonomy" id="1356854"/>
    <lineage>
        <taxon>Bacteria</taxon>
        <taxon>Bacillati</taxon>
        <taxon>Bacillota</taxon>
        <taxon>Bacilli</taxon>
        <taxon>Bacillales</taxon>
        <taxon>Alicyclobacillaceae</taxon>
        <taxon>Alicyclobacillus</taxon>
    </lineage>
</organism>
<dbReference type="eggNOG" id="COG1587">
    <property type="taxonomic scope" value="Bacteria"/>
</dbReference>
<dbReference type="Gene3D" id="3.40.50.10090">
    <property type="match status" value="2"/>
</dbReference>
<dbReference type="GO" id="GO:0006780">
    <property type="term" value="P:uroporphyrinogen III biosynthetic process"/>
    <property type="evidence" value="ECO:0007669"/>
    <property type="project" value="InterPro"/>
</dbReference>
<dbReference type="PROSITE" id="PS50175">
    <property type="entry name" value="ASP_PROT_RETROV"/>
    <property type="match status" value="1"/>
</dbReference>
<dbReference type="GO" id="GO:0006508">
    <property type="term" value="P:proteolysis"/>
    <property type="evidence" value="ECO:0007669"/>
    <property type="project" value="InterPro"/>
</dbReference>
<evidence type="ECO:0000313" key="2">
    <source>
        <dbReference type="Proteomes" id="UP000829401"/>
    </source>
</evidence>
<accession>T0CU97</accession>
<dbReference type="STRING" id="1356854.N007_01115"/>
<dbReference type="AlphaFoldDB" id="T0CU97"/>
<evidence type="ECO:0000313" key="1">
    <source>
        <dbReference type="EMBL" id="UNO49764.1"/>
    </source>
</evidence>
<dbReference type="InterPro" id="IPR039793">
    <property type="entry name" value="UROS/Hem4"/>
</dbReference>
<protein>
    <submittedName>
        <fullName evidence="1">Uroporphyrinogen-III synthase</fullName>
        <ecNumber evidence="1">4.2.1.75</ecNumber>
    </submittedName>
</protein>
<reference evidence="2" key="1">
    <citation type="journal article" date="2022" name="G3 (Bethesda)">
        <title>Unveiling the complete genome sequence of Alicyclobacillus acidoterrestris DSM 3922T, a taint-producing strain.</title>
        <authorList>
            <person name="Leonardo I.C."/>
            <person name="Barreto Crespo M.T."/>
            <person name="Gaspar F.B."/>
        </authorList>
    </citation>
    <scope>NUCLEOTIDE SEQUENCE [LARGE SCALE GENOMIC DNA]</scope>
    <source>
        <strain evidence="2">DSM 3922</strain>
    </source>
</reference>
<dbReference type="InterPro" id="IPR001995">
    <property type="entry name" value="Peptidase_A2_cat"/>
</dbReference>
<dbReference type="OrthoDB" id="9775656at2"/>
<dbReference type="NCBIfam" id="NF004584">
    <property type="entry name" value="PRK05928.2-1"/>
    <property type="match status" value="1"/>
</dbReference>
<dbReference type="KEGG" id="aaco:K1I37_04435"/>
<dbReference type="InterPro" id="IPR003754">
    <property type="entry name" value="4pyrrol_synth_uPrphyn_synth"/>
</dbReference>
<dbReference type="EMBL" id="CP080467">
    <property type="protein sequence ID" value="UNO49764.1"/>
    <property type="molecule type" value="Genomic_DNA"/>
</dbReference>
<proteinExistence type="predicted"/>
<dbReference type="CDD" id="cd06578">
    <property type="entry name" value="HemD"/>
    <property type="match status" value="1"/>
</dbReference>
<dbReference type="SUPFAM" id="SSF69618">
    <property type="entry name" value="HemD-like"/>
    <property type="match status" value="1"/>
</dbReference>
<gene>
    <name evidence="1" type="ORF">K1I37_04435</name>
</gene>
<keyword evidence="1" id="KW-0456">Lyase</keyword>
<dbReference type="RefSeq" id="WP_021297824.1">
    <property type="nucleotide sequence ID" value="NZ_AURB01000164.1"/>
</dbReference>
<dbReference type="GO" id="GO:0004852">
    <property type="term" value="F:uroporphyrinogen-III synthase activity"/>
    <property type="evidence" value="ECO:0007669"/>
    <property type="project" value="UniProtKB-EC"/>
</dbReference>
<dbReference type="GO" id="GO:0004190">
    <property type="term" value="F:aspartic-type endopeptidase activity"/>
    <property type="evidence" value="ECO:0007669"/>
    <property type="project" value="InterPro"/>
</dbReference>